<dbReference type="InterPro" id="IPR050426">
    <property type="entry name" value="Glycosyltransferase_28"/>
</dbReference>
<feature type="domain" description="Erythromycin biosynthesis protein CIII-like C-terminal" evidence="4">
    <location>
        <begin position="511"/>
        <end position="603"/>
    </location>
</feature>
<keyword evidence="1" id="KW-0808">Transferase</keyword>
<comment type="caution">
    <text evidence="5">The sequence shown here is derived from an EMBL/GenBank/DDBJ whole genome shotgun (WGS) entry which is preliminary data.</text>
</comment>
<feature type="compositionally biased region" description="Low complexity" evidence="2">
    <location>
        <begin position="797"/>
        <end position="812"/>
    </location>
</feature>
<evidence type="ECO:0000256" key="1">
    <source>
        <dbReference type="ARBA" id="ARBA00022679"/>
    </source>
</evidence>
<evidence type="ECO:0000256" key="2">
    <source>
        <dbReference type="SAM" id="MobiDB-lite"/>
    </source>
</evidence>
<evidence type="ECO:0000313" key="5">
    <source>
        <dbReference type="EMBL" id="KAL2063252.1"/>
    </source>
</evidence>
<dbReference type="EMBL" id="JAZHXI010000015">
    <property type="protein sequence ID" value="KAL2063252.1"/>
    <property type="molecule type" value="Genomic_DNA"/>
</dbReference>
<dbReference type="Pfam" id="PF06722">
    <property type="entry name" value="EryCIII-like_C"/>
    <property type="match status" value="1"/>
</dbReference>
<feature type="compositionally biased region" description="Basic and acidic residues" evidence="2">
    <location>
        <begin position="1080"/>
        <end position="1117"/>
    </location>
</feature>
<feature type="region of interest" description="Disordered" evidence="2">
    <location>
        <begin position="1"/>
        <end position="20"/>
    </location>
</feature>
<feature type="compositionally biased region" description="Low complexity" evidence="2">
    <location>
        <begin position="822"/>
        <end position="832"/>
    </location>
</feature>
<evidence type="ECO:0000259" key="3">
    <source>
        <dbReference type="Pfam" id="PF03033"/>
    </source>
</evidence>
<proteinExistence type="predicted"/>
<feature type="compositionally biased region" description="Polar residues" evidence="2">
    <location>
        <begin position="1207"/>
        <end position="1218"/>
    </location>
</feature>
<evidence type="ECO:0008006" key="7">
    <source>
        <dbReference type="Google" id="ProtNLM"/>
    </source>
</evidence>
<dbReference type="Gene3D" id="3.40.50.2000">
    <property type="entry name" value="Glycogen Phosphorylase B"/>
    <property type="match status" value="2"/>
</dbReference>
<organism evidence="5 6">
    <name type="scientific">Oculimacula yallundae</name>
    <dbReference type="NCBI Taxonomy" id="86028"/>
    <lineage>
        <taxon>Eukaryota</taxon>
        <taxon>Fungi</taxon>
        <taxon>Dikarya</taxon>
        <taxon>Ascomycota</taxon>
        <taxon>Pezizomycotina</taxon>
        <taxon>Leotiomycetes</taxon>
        <taxon>Helotiales</taxon>
        <taxon>Ploettnerulaceae</taxon>
        <taxon>Oculimacula</taxon>
    </lineage>
</organism>
<sequence length="1370" mass="148159">MSSKPSKEGEAPEAVPSSVIANAEAAIIGNFEDDEPEEISRKASRVHRPQFSRSSTQSSTRSVKTHREKSAKSNQLHVPNILSEDGATEAPPAYGEKHDQIELSQDGFDTKAKVTADGRINININQKTRKLSDLLVPALRNQLSLVEHEKEHPLPPGYIPPALGGLPGQTPPPKLNVVIHVVGSRGDVQPFVALGKTLKATYGHRVRLATHPTFKPFVEENGLEFFSIGGDPSELMAFMVKNPGLMPGFDSLKSGDVGKRRKGMEEIVLGCWRSCIEAGDGLGAPPSTSSTEDLGFDAGISMDSNPADRPFIADAIIANPPSFAHIHIAEKMGIPLHMMFTMPWSPTQQFPHPLANIQSSNADVNMTNFVSYALVEMMTWQGLGDVINRFRERALGLEPISLIWAPGMLSRLRVPYTYCWSPALIPKPKDWGQHISISGFYFLSLASSYTPEPELAAYLAAGPPPVYIGFGSIVVDDPDAMTKLIFEAVKKAGVRALVSKGWGGLGADDLGIPEGVFMLGNVPHDWLFQHVSAVVHHGGAGTTAAGIATGKPTVVVPFFGDQPFWGAMVARAGAGPVPIPYKQLTADKLAAALTEALKPETLERAKELGARIKEEKGDETGAKSFHDMLDVDNLRCSLAPNRVAVWRVKRTQTRLSALAAQVLANAGLLDFGDLKLYRSREYETEEGPWDPISGGASALIGTIASLGMGVADFPIEIFRAVKKTSTKRADTMNTTSTKSPEKMSSGEATPIVSPVASASTSRTDLSKTVVGSDTDSTSRHGSTSSTTPKTSYDTGRSSVETPTSETSSATVARGSSLKQALSGSLNRSSSRSSSKERGSLSRSNSKDRRPGSRSGSPFGHRRRQTEEFDPTKLTLENATRAGKGISRIVGAGLKSPMDFTLGIARGFHNAPKLYGDDTVRPQEKVTDFPSGLKAAGKEFGYGMFDGITGLVTQPLRGAEKEGAAGLFKGIGKGIGGLILKPGAAIWGIPGYTFMGIHKEVRKMFGSSVLNYIISARTAQGFEDSQSATSEERLDILNRWRDHKDEYQSERMKVQEHGVDGQESGRLTPKGFMQTRHLTFDERKKLQQERKAHREEERKKSEGEGKRNCPFCRRDGSHSHKPRAVQTTPMVATSDEDHVAEFEHAIHASVAATSRGDADEDMIIERAIRASIRELQSADGGPTLTDQQALERAIKASIASSGRHASDSDSISDGQSHQAITMTDEEAEHQEALEKAIQASLAQYKLSEEAAATADVDTDEDEDVKLAIQMSKSELPAENEEDKMMKLALQQSHQESTKAKTEEETVLEYVKKQSLLEEQHRLAKEGKQKEVQPVVVPDEEPMSKADEEALRKAIEESMKGSGGGEASGSAH</sequence>
<feature type="region of interest" description="Disordered" evidence="2">
    <location>
        <begin position="725"/>
        <end position="879"/>
    </location>
</feature>
<feature type="compositionally biased region" description="Low complexity" evidence="2">
    <location>
        <begin position="771"/>
        <end position="787"/>
    </location>
</feature>
<feature type="region of interest" description="Disordered" evidence="2">
    <location>
        <begin position="1080"/>
        <end position="1128"/>
    </location>
</feature>
<dbReference type="PANTHER" id="PTHR48050">
    <property type="entry name" value="STEROL 3-BETA-GLUCOSYLTRANSFERASE"/>
    <property type="match status" value="1"/>
</dbReference>
<dbReference type="InterPro" id="IPR010610">
    <property type="entry name" value="EryCIII-like_C"/>
</dbReference>
<dbReference type="SMART" id="SM00726">
    <property type="entry name" value="UIM"/>
    <property type="match status" value="6"/>
</dbReference>
<name>A0ABR4C0P4_9HELO</name>
<protein>
    <recommendedName>
        <fullName evidence="7">Glycosyltransferase family 28 N-terminal domain-containing protein</fullName>
    </recommendedName>
</protein>
<evidence type="ECO:0000313" key="6">
    <source>
        <dbReference type="Proteomes" id="UP001595075"/>
    </source>
</evidence>
<feature type="region of interest" description="Disordered" evidence="2">
    <location>
        <begin position="1196"/>
        <end position="1218"/>
    </location>
</feature>
<keyword evidence="6" id="KW-1185">Reference proteome</keyword>
<feature type="compositionally biased region" description="Basic and acidic residues" evidence="2">
    <location>
        <begin position="1340"/>
        <end position="1357"/>
    </location>
</feature>
<feature type="compositionally biased region" description="Basic and acidic residues" evidence="2">
    <location>
        <begin position="1320"/>
        <end position="1329"/>
    </location>
</feature>
<dbReference type="CDD" id="cd03784">
    <property type="entry name" value="GT1_Gtf-like"/>
    <property type="match status" value="1"/>
</dbReference>
<feature type="compositionally biased region" description="Basic and acidic residues" evidence="2">
    <location>
        <begin position="833"/>
        <end position="850"/>
    </location>
</feature>
<feature type="region of interest" description="Disordered" evidence="2">
    <location>
        <begin position="1320"/>
        <end position="1370"/>
    </location>
</feature>
<accession>A0ABR4C0P4</accession>
<feature type="compositionally biased region" description="Gly residues" evidence="2">
    <location>
        <begin position="1359"/>
        <end position="1370"/>
    </location>
</feature>
<feature type="domain" description="Glycosyltransferase family 28 N-terminal" evidence="3">
    <location>
        <begin position="177"/>
        <end position="235"/>
    </location>
</feature>
<dbReference type="Pfam" id="PF03033">
    <property type="entry name" value="Glyco_transf_28"/>
    <property type="match status" value="1"/>
</dbReference>
<dbReference type="SUPFAM" id="SSF53756">
    <property type="entry name" value="UDP-Glycosyltransferase/glycogen phosphorylase"/>
    <property type="match status" value="1"/>
</dbReference>
<feature type="region of interest" description="Disordered" evidence="2">
    <location>
        <begin position="26"/>
        <end position="95"/>
    </location>
</feature>
<gene>
    <name evidence="5" type="ORF">VTL71DRAFT_5057</name>
</gene>
<dbReference type="PANTHER" id="PTHR48050:SF13">
    <property type="entry name" value="STEROL 3-BETA-GLUCOSYLTRANSFERASE UGT80A2"/>
    <property type="match status" value="1"/>
</dbReference>
<dbReference type="InterPro" id="IPR002213">
    <property type="entry name" value="UDP_glucos_trans"/>
</dbReference>
<dbReference type="Proteomes" id="UP001595075">
    <property type="component" value="Unassembled WGS sequence"/>
</dbReference>
<dbReference type="InterPro" id="IPR004276">
    <property type="entry name" value="GlycoTrans_28_N"/>
</dbReference>
<feature type="compositionally biased region" description="Basic and acidic residues" evidence="2">
    <location>
        <begin position="1"/>
        <end position="10"/>
    </location>
</feature>
<dbReference type="InterPro" id="IPR003903">
    <property type="entry name" value="UIM_dom"/>
</dbReference>
<evidence type="ECO:0000259" key="4">
    <source>
        <dbReference type="Pfam" id="PF06722"/>
    </source>
</evidence>
<feature type="compositionally biased region" description="Low complexity" evidence="2">
    <location>
        <begin position="52"/>
        <end position="62"/>
    </location>
</feature>
<reference evidence="5 6" key="1">
    <citation type="journal article" date="2024" name="Commun. Biol.">
        <title>Comparative genomic analysis of thermophilic fungi reveals convergent evolutionary adaptations and gene losses.</title>
        <authorList>
            <person name="Steindorff A.S."/>
            <person name="Aguilar-Pontes M.V."/>
            <person name="Robinson A.J."/>
            <person name="Andreopoulos B."/>
            <person name="LaButti K."/>
            <person name="Kuo A."/>
            <person name="Mondo S."/>
            <person name="Riley R."/>
            <person name="Otillar R."/>
            <person name="Haridas S."/>
            <person name="Lipzen A."/>
            <person name="Grimwood J."/>
            <person name="Schmutz J."/>
            <person name="Clum A."/>
            <person name="Reid I.D."/>
            <person name="Moisan M.C."/>
            <person name="Butler G."/>
            <person name="Nguyen T.T.M."/>
            <person name="Dewar K."/>
            <person name="Conant G."/>
            <person name="Drula E."/>
            <person name="Henrissat B."/>
            <person name="Hansel C."/>
            <person name="Singer S."/>
            <person name="Hutchinson M.I."/>
            <person name="de Vries R.P."/>
            <person name="Natvig D.O."/>
            <person name="Powell A.J."/>
            <person name="Tsang A."/>
            <person name="Grigoriev I.V."/>
        </authorList>
    </citation>
    <scope>NUCLEOTIDE SEQUENCE [LARGE SCALE GENOMIC DNA]</scope>
    <source>
        <strain evidence="5 6">CBS 494.80</strain>
    </source>
</reference>